<protein>
    <submittedName>
        <fullName evidence="1">Sugar-phosphatase</fullName>
    </submittedName>
</protein>
<dbReference type="PANTHER" id="PTHR43481:SF4">
    <property type="entry name" value="GLYCEROL-1-PHOSPHATE PHOSPHOHYDROLASE 1-RELATED"/>
    <property type="match status" value="1"/>
</dbReference>
<dbReference type="OrthoDB" id="9800058at2"/>
<gene>
    <name evidence="1" type="ORF">SAMN04488085_10778</name>
</gene>
<dbReference type="Pfam" id="PF00702">
    <property type="entry name" value="Hydrolase"/>
    <property type="match status" value="1"/>
</dbReference>
<dbReference type="InterPro" id="IPR051806">
    <property type="entry name" value="HAD-like_SPP"/>
</dbReference>
<evidence type="ECO:0000313" key="1">
    <source>
        <dbReference type="EMBL" id="SFL15343.1"/>
    </source>
</evidence>
<dbReference type="Proteomes" id="UP000199152">
    <property type="component" value="Unassembled WGS sequence"/>
</dbReference>
<keyword evidence="2" id="KW-1185">Reference proteome</keyword>
<dbReference type="EMBL" id="FOSW01000007">
    <property type="protein sequence ID" value="SFL15343.1"/>
    <property type="molecule type" value="Genomic_DNA"/>
</dbReference>
<dbReference type="SUPFAM" id="SSF56784">
    <property type="entry name" value="HAD-like"/>
    <property type="match status" value="1"/>
</dbReference>
<name>A0A1I4FD03_9ACTN</name>
<dbReference type="SFLD" id="SFLDS00003">
    <property type="entry name" value="Haloacid_Dehalogenase"/>
    <property type="match status" value="1"/>
</dbReference>
<dbReference type="RefSeq" id="WP_091324986.1">
    <property type="nucleotide sequence ID" value="NZ_FOSW01000007.1"/>
</dbReference>
<dbReference type="InterPro" id="IPR006439">
    <property type="entry name" value="HAD-SF_hydro_IA"/>
</dbReference>
<dbReference type="InParanoid" id="A0A1I4FD03"/>
<reference evidence="1 2" key="1">
    <citation type="submission" date="2016-10" db="EMBL/GenBank/DDBJ databases">
        <authorList>
            <person name="de Groot N.N."/>
        </authorList>
    </citation>
    <scope>NUCLEOTIDE SEQUENCE [LARGE SCALE GENOMIC DNA]</scope>
    <source>
        <strain evidence="1 2">DSM 45317</strain>
    </source>
</reference>
<dbReference type="SFLD" id="SFLDG01129">
    <property type="entry name" value="C1.5:_HAD__Beta-PGM__Phosphata"/>
    <property type="match status" value="1"/>
</dbReference>
<proteinExistence type="predicted"/>
<dbReference type="AlphaFoldDB" id="A0A1I4FD03"/>
<dbReference type="InterPro" id="IPR036412">
    <property type="entry name" value="HAD-like_sf"/>
</dbReference>
<dbReference type="NCBIfam" id="TIGR01509">
    <property type="entry name" value="HAD-SF-IA-v3"/>
    <property type="match status" value="1"/>
</dbReference>
<dbReference type="STRING" id="504800.SAMN04488085_10778"/>
<evidence type="ECO:0000313" key="2">
    <source>
        <dbReference type="Proteomes" id="UP000199152"/>
    </source>
</evidence>
<dbReference type="InterPro" id="IPR023214">
    <property type="entry name" value="HAD_sf"/>
</dbReference>
<dbReference type="InterPro" id="IPR023198">
    <property type="entry name" value="PGP-like_dom2"/>
</dbReference>
<dbReference type="Gene3D" id="1.10.150.240">
    <property type="entry name" value="Putative phosphatase, domain 2"/>
    <property type="match status" value="1"/>
</dbReference>
<dbReference type="GO" id="GO:0050308">
    <property type="term" value="F:sugar-phosphatase activity"/>
    <property type="evidence" value="ECO:0007669"/>
    <property type="project" value="TreeGrafter"/>
</dbReference>
<dbReference type="PANTHER" id="PTHR43481">
    <property type="entry name" value="FRUCTOSE-1-PHOSPHATE PHOSPHATASE"/>
    <property type="match status" value="1"/>
</dbReference>
<sequence length="218" mass="22206">MTVAVPCRGLLFDSDGVLVDSDAVVELSWSRWAEERDLDAAAVLAMVHGRRSADTVALLVEEAARTDALAAIDRYEVEDAAGVTALPGAADLLTALPAGAWAVVTSGRQELVTARLAEAGLPVPPVLVCAEDVPAGKPDPAGYARAAARLGLPAGECVVLEDSPAGVAAGMAAGATVVGVGERALGTPAEVVVRDLRGLRFDGARLAVPPEALLRSSR</sequence>
<dbReference type="Gene3D" id="3.40.50.1000">
    <property type="entry name" value="HAD superfamily/HAD-like"/>
    <property type="match status" value="1"/>
</dbReference>
<organism evidence="1 2">
    <name type="scientific">Geodermatophilus ruber</name>
    <dbReference type="NCBI Taxonomy" id="504800"/>
    <lineage>
        <taxon>Bacteria</taxon>
        <taxon>Bacillati</taxon>
        <taxon>Actinomycetota</taxon>
        <taxon>Actinomycetes</taxon>
        <taxon>Geodermatophilales</taxon>
        <taxon>Geodermatophilaceae</taxon>
        <taxon>Geodermatophilus</taxon>
    </lineage>
</organism>
<accession>A0A1I4FD03</accession>